<comment type="caution">
    <text evidence="2">The sequence shown here is derived from an EMBL/GenBank/DDBJ whole genome shotgun (WGS) entry which is preliminary data.</text>
</comment>
<proteinExistence type="predicted"/>
<evidence type="ECO:0000313" key="2">
    <source>
        <dbReference type="EMBL" id="RRJ88592.1"/>
    </source>
</evidence>
<dbReference type="Proteomes" id="UP000274391">
    <property type="component" value="Unassembled WGS sequence"/>
</dbReference>
<dbReference type="EMBL" id="RQVS01000001">
    <property type="protein sequence ID" value="RRJ88592.1"/>
    <property type="molecule type" value="Genomic_DNA"/>
</dbReference>
<dbReference type="PANTHER" id="PTHR33169:SF14">
    <property type="entry name" value="TRANSCRIPTIONAL REGULATOR RV3488"/>
    <property type="match status" value="1"/>
</dbReference>
<reference evidence="2 3" key="1">
    <citation type="submission" date="2018-11" db="EMBL/GenBank/DDBJ databases">
        <title>YIM 102482-1 draft genome.</title>
        <authorList>
            <person name="Li G."/>
            <person name="Jiang Y."/>
        </authorList>
    </citation>
    <scope>NUCLEOTIDE SEQUENCE [LARGE SCALE GENOMIC DNA]</scope>
    <source>
        <strain evidence="2 3">YIM 102482-1</strain>
    </source>
</reference>
<dbReference type="InterPro" id="IPR052509">
    <property type="entry name" value="Metal_resp_DNA-bind_regulator"/>
</dbReference>
<organism evidence="2 3">
    <name type="scientific">Gulosibacter macacae</name>
    <dbReference type="NCBI Taxonomy" id="2488791"/>
    <lineage>
        <taxon>Bacteria</taxon>
        <taxon>Bacillati</taxon>
        <taxon>Actinomycetota</taxon>
        <taxon>Actinomycetes</taxon>
        <taxon>Micrococcales</taxon>
        <taxon>Microbacteriaceae</taxon>
        <taxon>Gulosibacter</taxon>
    </lineage>
</organism>
<dbReference type="RefSeq" id="WP_124968627.1">
    <property type="nucleotide sequence ID" value="NZ_RQVS01000001.1"/>
</dbReference>
<gene>
    <name evidence="2" type="ORF">EG850_00105</name>
</gene>
<dbReference type="InterPro" id="IPR036390">
    <property type="entry name" value="WH_DNA-bd_sf"/>
</dbReference>
<dbReference type="InterPro" id="IPR005149">
    <property type="entry name" value="Tscrpt_reg_PadR_N"/>
</dbReference>
<dbReference type="SUPFAM" id="SSF46785">
    <property type="entry name" value="Winged helix' DNA-binding domain"/>
    <property type="match status" value="1"/>
</dbReference>
<evidence type="ECO:0000313" key="3">
    <source>
        <dbReference type="Proteomes" id="UP000274391"/>
    </source>
</evidence>
<dbReference type="AlphaFoldDB" id="A0A3P3W0K7"/>
<dbReference type="Gene3D" id="1.10.10.10">
    <property type="entry name" value="Winged helix-like DNA-binding domain superfamily/Winged helix DNA-binding domain"/>
    <property type="match status" value="1"/>
</dbReference>
<dbReference type="PANTHER" id="PTHR33169">
    <property type="entry name" value="PADR-FAMILY TRANSCRIPTIONAL REGULATOR"/>
    <property type="match status" value="1"/>
</dbReference>
<sequence>MIGGDVIRGYVDLLVLDSLLDEPSYGYAVSKRIEQRTDGHFELKETTLYAAMRRLEQTGALESFKGDETQGRQRTYYRVTEAGLRLYEDKCEEWHATVKVVSRFVRKDGSK</sequence>
<keyword evidence="3" id="KW-1185">Reference proteome</keyword>
<evidence type="ECO:0000259" key="1">
    <source>
        <dbReference type="Pfam" id="PF03551"/>
    </source>
</evidence>
<dbReference type="Pfam" id="PF03551">
    <property type="entry name" value="PadR"/>
    <property type="match status" value="1"/>
</dbReference>
<protein>
    <submittedName>
        <fullName evidence="2">PadR family transcriptional regulator</fullName>
    </submittedName>
</protein>
<feature type="domain" description="Transcription regulator PadR N-terminal" evidence="1">
    <location>
        <begin position="15"/>
        <end position="86"/>
    </location>
</feature>
<dbReference type="OrthoDB" id="122286at2"/>
<accession>A0A3P3W0K7</accession>
<name>A0A3P3W0K7_9MICO</name>
<dbReference type="InterPro" id="IPR036388">
    <property type="entry name" value="WH-like_DNA-bd_sf"/>
</dbReference>